<dbReference type="SUPFAM" id="SSF55383">
    <property type="entry name" value="Copper amine oxidase, domain N"/>
    <property type="match status" value="2"/>
</dbReference>
<dbReference type="Gene3D" id="3.80.10.10">
    <property type="entry name" value="Ribonuclease Inhibitor"/>
    <property type="match status" value="2"/>
</dbReference>
<feature type="domain" description="Copper amine oxidase-like N-terminal" evidence="3">
    <location>
        <begin position="368"/>
        <end position="469"/>
    </location>
</feature>
<dbReference type="SMART" id="SM00365">
    <property type="entry name" value="LRR_SD22"/>
    <property type="match status" value="10"/>
</dbReference>
<dbReference type="PRINTS" id="PR00019">
    <property type="entry name" value="LEURICHRPT"/>
</dbReference>
<keyword evidence="1" id="KW-0433">Leucine-rich repeat</keyword>
<evidence type="ECO:0000313" key="5">
    <source>
        <dbReference type="Proteomes" id="UP001597169"/>
    </source>
</evidence>
<dbReference type="InterPro" id="IPR025875">
    <property type="entry name" value="Leu-rich_rpt_4"/>
</dbReference>
<dbReference type="PANTHER" id="PTHR46652">
    <property type="entry name" value="LEUCINE-RICH REPEAT AND IQ DOMAIN-CONTAINING PROTEIN 1-RELATED"/>
    <property type="match status" value="1"/>
</dbReference>
<evidence type="ECO:0000259" key="3">
    <source>
        <dbReference type="Pfam" id="PF07833"/>
    </source>
</evidence>
<organism evidence="4 5">
    <name type="scientific">Paenibacillus provencensis</name>
    <dbReference type="NCBI Taxonomy" id="441151"/>
    <lineage>
        <taxon>Bacteria</taxon>
        <taxon>Bacillati</taxon>
        <taxon>Bacillota</taxon>
        <taxon>Bacilli</taxon>
        <taxon>Bacillales</taxon>
        <taxon>Paenibacillaceae</taxon>
        <taxon>Paenibacillus</taxon>
    </lineage>
</organism>
<proteinExistence type="predicted"/>
<dbReference type="Pfam" id="PF07833">
    <property type="entry name" value="Cu_amine_oxidN1"/>
    <property type="match status" value="1"/>
</dbReference>
<evidence type="ECO:0000256" key="1">
    <source>
        <dbReference type="ARBA" id="ARBA00022614"/>
    </source>
</evidence>
<dbReference type="InterPro" id="IPR036582">
    <property type="entry name" value="Mao_N_sf"/>
</dbReference>
<name>A0ABW3PJN8_9BACL</name>
<keyword evidence="5" id="KW-1185">Reference proteome</keyword>
<dbReference type="InterPro" id="IPR012854">
    <property type="entry name" value="Cu_amine_oxidase-like_N"/>
</dbReference>
<dbReference type="PANTHER" id="PTHR46652:SF3">
    <property type="entry name" value="LEUCINE-RICH REPEAT-CONTAINING PROTEIN 9"/>
    <property type="match status" value="1"/>
</dbReference>
<dbReference type="RefSeq" id="WP_251581609.1">
    <property type="nucleotide sequence ID" value="NZ_JBHTKX010000001.1"/>
</dbReference>
<dbReference type="InterPro" id="IPR050836">
    <property type="entry name" value="SDS22/Internalin_LRR"/>
</dbReference>
<dbReference type="InterPro" id="IPR001611">
    <property type="entry name" value="Leu-rich_rpt"/>
</dbReference>
<dbReference type="PROSITE" id="PS51450">
    <property type="entry name" value="LRR"/>
    <property type="match status" value="6"/>
</dbReference>
<comment type="caution">
    <text evidence="4">The sequence shown here is derived from an EMBL/GenBank/DDBJ whole genome shotgun (WGS) entry which is preliminary data.</text>
</comment>
<accession>A0ABW3PJN8</accession>
<evidence type="ECO:0000313" key="4">
    <source>
        <dbReference type="EMBL" id="MFD1127849.1"/>
    </source>
</evidence>
<dbReference type="SUPFAM" id="SSF52058">
    <property type="entry name" value="L domain-like"/>
    <property type="match status" value="1"/>
</dbReference>
<keyword evidence="2" id="KW-0677">Repeat</keyword>
<evidence type="ECO:0000256" key="2">
    <source>
        <dbReference type="ARBA" id="ARBA00022737"/>
    </source>
</evidence>
<protein>
    <submittedName>
        <fullName evidence="4">Stalk domain-containing protein</fullName>
    </submittedName>
</protein>
<dbReference type="Pfam" id="PF12799">
    <property type="entry name" value="LRR_4"/>
    <property type="match status" value="2"/>
</dbReference>
<dbReference type="Proteomes" id="UP001597169">
    <property type="component" value="Unassembled WGS sequence"/>
</dbReference>
<sequence length="473" mass="53261">MNKVLSGLVLVLVILLSLPGETSMEQASLEVSFQDEQLEQAIKQILKKDKNTAIMQKDMQSLTVVDLSKREIKSIQGLQYASNLTHLDLSNNEIDDIMPLKSLTKIRGLDISGNQIASIQELSSMTDMGRLKVNRNRISSIDVIRQFWRLHTFEANDNQISNIEALSTATELTWLKMNENLIANIKPLSKLTKLKNLDLASNRISDLSPLKPLFKSLMNLDIGSNRISDLSALEEMTLMRSLSAENNQIKELDPLKKMSNLTSLNLTSNLVYNLEPLKSLSELHYLYLSDNRVWNLDPIRYHAFDTHYDTGALRYALQLSGNYLDLRSTTKTYQLLNKLGGEGYPGFQLKAQRLVIGSRTAYVGEGSFALSAAPFIASSRTYVPIRFVSERSGSKVGWNQSNKEVTISRNNTVIRWKVNEKKANVNGRTVSFDTPLLLKKNSSFIPVRLVSELLGSPVEYMANPKTVIIFEQK</sequence>
<gene>
    <name evidence="4" type="ORF">ACFQ3J_06650</name>
</gene>
<dbReference type="EMBL" id="JBHTKX010000001">
    <property type="protein sequence ID" value="MFD1127849.1"/>
    <property type="molecule type" value="Genomic_DNA"/>
</dbReference>
<dbReference type="InterPro" id="IPR032675">
    <property type="entry name" value="LRR_dom_sf"/>
</dbReference>
<dbReference type="Gene3D" id="3.30.457.10">
    <property type="entry name" value="Copper amine oxidase-like, N-terminal domain"/>
    <property type="match status" value="2"/>
</dbReference>
<reference evidence="5" key="1">
    <citation type="journal article" date="2019" name="Int. J. Syst. Evol. Microbiol.">
        <title>The Global Catalogue of Microorganisms (GCM) 10K type strain sequencing project: providing services to taxonomists for standard genome sequencing and annotation.</title>
        <authorList>
            <consortium name="The Broad Institute Genomics Platform"/>
            <consortium name="The Broad Institute Genome Sequencing Center for Infectious Disease"/>
            <person name="Wu L."/>
            <person name="Ma J."/>
        </authorList>
    </citation>
    <scope>NUCLEOTIDE SEQUENCE [LARGE SCALE GENOMIC DNA]</scope>
    <source>
        <strain evidence="5">CCUG 53519</strain>
    </source>
</reference>